<dbReference type="Proteomes" id="UP000237340">
    <property type="component" value="Unassembled WGS sequence"/>
</dbReference>
<evidence type="ECO:0000313" key="2">
    <source>
        <dbReference type="Proteomes" id="UP000237340"/>
    </source>
</evidence>
<sequence>MRRVRNFSARYLLYEGLGRRVLRLTQRHILDEWETTFLVIKRVVEDAQREQQRRHERPLE</sequence>
<dbReference type="EMBL" id="PPXD01000006">
    <property type="protein sequence ID" value="POH68279.1"/>
    <property type="molecule type" value="Genomic_DNA"/>
</dbReference>
<protein>
    <submittedName>
        <fullName evidence="1">Uncharacterized protein</fullName>
    </submittedName>
</protein>
<reference evidence="1 2" key="1">
    <citation type="submission" date="2018-01" db="EMBL/GenBank/DDBJ databases">
        <title>Cryobacterium sp. nov., from glaciers in China.</title>
        <authorList>
            <person name="Liu Q."/>
            <person name="Xin Y.-H."/>
        </authorList>
    </citation>
    <scope>NUCLEOTIDE SEQUENCE [LARGE SCALE GENOMIC DNA]</scope>
    <source>
        <strain evidence="1 2">TMN-42</strain>
    </source>
</reference>
<comment type="caution">
    <text evidence="1">The sequence shown here is derived from an EMBL/GenBank/DDBJ whole genome shotgun (WGS) entry which is preliminary data.</text>
</comment>
<keyword evidence="2" id="KW-1185">Reference proteome</keyword>
<proteinExistence type="predicted"/>
<gene>
    <name evidence="1" type="ORF">C3B61_04695</name>
</gene>
<name>A0A2S3ZJS4_9MICO</name>
<accession>A0A2S3ZJS4</accession>
<dbReference type="AlphaFoldDB" id="A0A2S3ZJS4"/>
<organism evidence="1 2">
    <name type="scientific">Cryobacterium zongtaii</name>
    <dbReference type="NCBI Taxonomy" id="1259217"/>
    <lineage>
        <taxon>Bacteria</taxon>
        <taxon>Bacillati</taxon>
        <taxon>Actinomycetota</taxon>
        <taxon>Actinomycetes</taxon>
        <taxon>Micrococcales</taxon>
        <taxon>Microbacteriaceae</taxon>
        <taxon>Cryobacterium</taxon>
    </lineage>
</organism>
<evidence type="ECO:0000313" key="1">
    <source>
        <dbReference type="EMBL" id="POH68279.1"/>
    </source>
</evidence>
<dbReference type="RefSeq" id="WP_103459719.1">
    <property type="nucleotide sequence ID" value="NZ_PPXD01000006.1"/>
</dbReference>